<dbReference type="Proteomes" id="UP001501747">
    <property type="component" value="Unassembled WGS sequence"/>
</dbReference>
<dbReference type="GO" id="GO:0003677">
    <property type="term" value="F:DNA binding"/>
    <property type="evidence" value="ECO:0007669"/>
    <property type="project" value="UniProtKB-KW"/>
</dbReference>
<dbReference type="EMBL" id="BAABAL010000012">
    <property type="protein sequence ID" value="GAA4011148.1"/>
    <property type="molecule type" value="Genomic_DNA"/>
</dbReference>
<comment type="caution">
    <text evidence="1">The sequence shown here is derived from an EMBL/GenBank/DDBJ whole genome shotgun (WGS) entry which is preliminary data.</text>
</comment>
<dbReference type="InterPro" id="IPR009351">
    <property type="entry name" value="AlkZ-like"/>
</dbReference>
<dbReference type="PANTHER" id="PTHR38479">
    <property type="entry name" value="LMO0824 PROTEIN"/>
    <property type="match status" value="1"/>
</dbReference>
<dbReference type="Pfam" id="PF06224">
    <property type="entry name" value="AlkZ-like"/>
    <property type="match status" value="1"/>
</dbReference>
<name>A0ABP7SFQ3_9PSEU</name>
<proteinExistence type="predicted"/>
<evidence type="ECO:0000313" key="1">
    <source>
        <dbReference type="EMBL" id="GAA4011148.1"/>
    </source>
</evidence>
<organism evidence="1 2">
    <name type="scientific">Allokutzneria multivorans</name>
    <dbReference type="NCBI Taxonomy" id="1142134"/>
    <lineage>
        <taxon>Bacteria</taxon>
        <taxon>Bacillati</taxon>
        <taxon>Actinomycetota</taxon>
        <taxon>Actinomycetes</taxon>
        <taxon>Pseudonocardiales</taxon>
        <taxon>Pseudonocardiaceae</taxon>
        <taxon>Allokutzneria</taxon>
    </lineage>
</organism>
<reference evidence="2" key="1">
    <citation type="journal article" date="2019" name="Int. J. Syst. Evol. Microbiol.">
        <title>The Global Catalogue of Microorganisms (GCM) 10K type strain sequencing project: providing services to taxonomists for standard genome sequencing and annotation.</title>
        <authorList>
            <consortium name="The Broad Institute Genomics Platform"/>
            <consortium name="The Broad Institute Genome Sequencing Center for Infectious Disease"/>
            <person name="Wu L."/>
            <person name="Ma J."/>
        </authorList>
    </citation>
    <scope>NUCLEOTIDE SEQUENCE [LARGE SCALE GENOMIC DNA]</scope>
    <source>
        <strain evidence="2">JCM 17342</strain>
    </source>
</reference>
<gene>
    <name evidence="1" type="ORF">GCM10022247_36900</name>
</gene>
<keyword evidence="1" id="KW-0238">DNA-binding</keyword>
<dbReference type="RefSeq" id="WP_344876338.1">
    <property type="nucleotide sequence ID" value="NZ_BAABAL010000012.1"/>
</dbReference>
<protein>
    <submittedName>
        <fullName evidence="1">Winged helix DNA-binding domain-containing protein</fullName>
    </submittedName>
</protein>
<dbReference type="PANTHER" id="PTHR38479:SF2">
    <property type="entry name" value="WINGED HELIX DNA-BINDING DOMAIN-CONTAINING PROTEIN"/>
    <property type="match status" value="1"/>
</dbReference>
<evidence type="ECO:0000313" key="2">
    <source>
        <dbReference type="Proteomes" id="UP001501747"/>
    </source>
</evidence>
<keyword evidence="2" id="KW-1185">Reference proteome</keyword>
<accession>A0ABP7SFQ3</accession>
<sequence>MTPVLSRRALNRATLARQMLLERKDISVLDAVSHLVGMQAQTPHTWYLGLASRLSGFEPSQASTLLENGDLVRVVLMRGTIHLVSPSDAAGLRPLVQPILDRDLQNNTMHSKPLKGVDLARLADMGRRLLAEKALTAKQLGAELETHFPDSSPASLAYGVRNLLPLMQVPPRGLWGRSGPIAHSVLSASGSLSLDEMVLRYLAAFGPASVMDAQKWCGLTRLGEVFSRLRPDLVVFQDESGRELFDLPEAPRPSEEVPAPPRFLYDFDNVALSHADRSRVLTKEFYEQVRPRKNFAPQVVLVDGFSAAEWDVEDEVLSVRAYGKLSRADRAAVKSEAEVVLGVYGVRKVVFV</sequence>